<dbReference type="InterPro" id="IPR014729">
    <property type="entry name" value="Rossmann-like_a/b/a_fold"/>
</dbReference>
<protein>
    <submittedName>
        <fullName evidence="3">Uncharacterized SAM-binding protein YcdF, DUF218 family</fullName>
    </submittedName>
</protein>
<dbReference type="InterPro" id="IPR051599">
    <property type="entry name" value="Cell_Envelope_Assoc"/>
</dbReference>
<dbReference type="CDD" id="cd06259">
    <property type="entry name" value="YdcF-like"/>
    <property type="match status" value="1"/>
</dbReference>
<feature type="domain" description="DUF218" evidence="2">
    <location>
        <begin position="50"/>
        <end position="174"/>
    </location>
</feature>
<dbReference type="STRING" id="1036779.SAMN04515666_105137"/>
<dbReference type="OrthoDB" id="9812311at2"/>
<name>A0A1H7SR38_9HYPH</name>
<dbReference type="GO" id="GO:0043164">
    <property type="term" value="P:Gram-negative-bacterium-type cell wall biogenesis"/>
    <property type="evidence" value="ECO:0007669"/>
    <property type="project" value="TreeGrafter"/>
</dbReference>
<dbReference type="Gene3D" id="3.40.50.620">
    <property type="entry name" value="HUPs"/>
    <property type="match status" value="1"/>
</dbReference>
<dbReference type="Pfam" id="PF02698">
    <property type="entry name" value="DUF218"/>
    <property type="match status" value="1"/>
</dbReference>
<dbReference type="InterPro" id="IPR003848">
    <property type="entry name" value="DUF218"/>
</dbReference>
<dbReference type="RefSeq" id="WP_091836352.1">
    <property type="nucleotide sequence ID" value="NZ_FOAN01000005.1"/>
</dbReference>
<accession>A0A1H7SR38</accession>
<dbReference type="GO" id="GO:0005886">
    <property type="term" value="C:plasma membrane"/>
    <property type="evidence" value="ECO:0007669"/>
    <property type="project" value="TreeGrafter"/>
</dbReference>
<reference evidence="4" key="1">
    <citation type="submission" date="2016-10" db="EMBL/GenBank/DDBJ databases">
        <authorList>
            <person name="Varghese N."/>
            <person name="Submissions S."/>
        </authorList>
    </citation>
    <scope>NUCLEOTIDE SEQUENCE [LARGE SCALE GENOMIC DNA]</scope>
    <source>
        <strain evidence="4">LMG 26383,CCUG 61248,R- 45681</strain>
    </source>
</reference>
<dbReference type="PANTHER" id="PTHR30336">
    <property type="entry name" value="INNER MEMBRANE PROTEIN, PROBABLE PERMEASE"/>
    <property type="match status" value="1"/>
</dbReference>
<evidence type="ECO:0000256" key="1">
    <source>
        <dbReference type="SAM" id="MobiDB-lite"/>
    </source>
</evidence>
<feature type="region of interest" description="Disordered" evidence="1">
    <location>
        <begin position="214"/>
        <end position="244"/>
    </location>
</feature>
<dbReference type="Proteomes" id="UP000199664">
    <property type="component" value="Unassembled WGS sequence"/>
</dbReference>
<evidence type="ECO:0000259" key="2">
    <source>
        <dbReference type="Pfam" id="PF02698"/>
    </source>
</evidence>
<dbReference type="EMBL" id="FOAN01000005">
    <property type="protein sequence ID" value="SEL73977.1"/>
    <property type="molecule type" value="Genomic_DNA"/>
</dbReference>
<dbReference type="GO" id="GO:0000270">
    <property type="term" value="P:peptidoglycan metabolic process"/>
    <property type="evidence" value="ECO:0007669"/>
    <property type="project" value="TreeGrafter"/>
</dbReference>
<organism evidence="3 4">
    <name type="scientific">Bosea lupini</name>
    <dbReference type="NCBI Taxonomy" id="1036779"/>
    <lineage>
        <taxon>Bacteria</taxon>
        <taxon>Pseudomonadati</taxon>
        <taxon>Pseudomonadota</taxon>
        <taxon>Alphaproteobacteria</taxon>
        <taxon>Hyphomicrobiales</taxon>
        <taxon>Boseaceae</taxon>
        <taxon>Bosea</taxon>
    </lineage>
</organism>
<keyword evidence="4" id="KW-1185">Reference proteome</keyword>
<sequence>MTTPASPRRRWFRRFLFWSVLLCSFVVVAGYVRYTTGLSLTEAGAPPRTDAIVVVTGGAQRIDDAVSLLNADRGRRLLISGVNERTGRDELAKLNPSAREALNCCVDLDYRARNTIGNAIETRRWVRRHDFRSLLVVTSNYHMPRTLLELRHAMPGVRFVPHPVVTDQVDVAGWWRDWHAIRLLVPEYLKYLVAALRSKLETDPETSRLSVIIGGRKPISPKPGELIGPDYDKRSRAPAPPRGA</sequence>
<dbReference type="AlphaFoldDB" id="A0A1H7SR38"/>
<evidence type="ECO:0000313" key="4">
    <source>
        <dbReference type="Proteomes" id="UP000199664"/>
    </source>
</evidence>
<dbReference type="PANTHER" id="PTHR30336:SF4">
    <property type="entry name" value="ENVELOPE BIOGENESIS FACTOR ELYC"/>
    <property type="match status" value="1"/>
</dbReference>
<proteinExistence type="predicted"/>
<gene>
    <name evidence="3" type="ORF">SAMN04515666_105137</name>
</gene>
<evidence type="ECO:0000313" key="3">
    <source>
        <dbReference type="EMBL" id="SEL73977.1"/>
    </source>
</evidence>